<dbReference type="EMBL" id="RWJN01000004">
    <property type="protein sequence ID" value="TCD71609.1"/>
    <property type="molecule type" value="Genomic_DNA"/>
</dbReference>
<evidence type="ECO:0000313" key="2">
    <source>
        <dbReference type="EMBL" id="TCD71609.1"/>
    </source>
</evidence>
<dbReference type="AlphaFoldDB" id="A0A4R0RZ12"/>
<gene>
    <name evidence="2" type="ORF">EIP91_007356</name>
</gene>
<feature type="compositionally biased region" description="Low complexity" evidence="1">
    <location>
        <begin position="130"/>
        <end position="143"/>
    </location>
</feature>
<accession>A0A4R0RZ12</accession>
<protein>
    <submittedName>
        <fullName evidence="2">Uncharacterized protein</fullName>
    </submittedName>
</protein>
<dbReference type="OrthoDB" id="204784at2759"/>
<sequence>MSASTPNLQPFLLGRYPVVKSAYPGEGRRKWRLRVAEDFWVLSKEEKAQVLSFDVLIDEDNVPFESDEDPSDEVAGNDAPGLGLVVRTDFCNEDAWQYFVQKLQEGEAEFTSSSAGTDTDAMDEDPDPQPSSSTSAAAAPPSDNAEEDDEDEDEAGPIFGIVNPPADSPLRAHLTNASNLAVLRLLNDVSVRRTPTLPPDTKRHKPANRLIDHDGWQEVYEGKMVWVYDTRSNQDGCARVVSQKGGSYGTATADSWRARVSHICELQVNLASGAMSIDFGGLDRYDYDERLKNLQQAELPIV</sequence>
<reference evidence="2 3" key="1">
    <citation type="submission" date="2018-11" db="EMBL/GenBank/DDBJ databases">
        <title>Genome assembly of Steccherinum ochraceum LE-BIN_3174, the white-rot fungus of the Steccherinaceae family (The Residual Polyporoid clade, Polyporales, Basidiomycota).</title>
        <authorList>
            <person name="Fedorova T.V."/>
            <person name="Glazunova O.A."/>
            <person name="Landesman E.O."/>
            <person name="Moiseenko K.V."/>
            <person name="Psurtseva N.V."/>
            <person name="Savinova O.S."/>
            <person name="Shakhova N.V."/>
            <person name="Tyazhelova T.V."/>
            <person name="Vasina D.V."/>
        </authorList>
    </citation>
    <scope>NUCLEOTIDE SEQUENCE [LARGE SCALE GENOMIC DNA]</scope>
    <source>
        <strain evidence="2 3">LE-BIN_3174</strain>
    </source>
</reference>
<proteinExistence type="predicted"/>
<comment type="caution">
    <text evidence="2">The sequence shown here is derived from an EMBL/GenBank/DDBJ whole genome shotgun (WGS) entry which is preliminary data.</text>
</comment>
<feature type="compositionally biased region" description="Acidic residues" evidence="1">
    <location>
        <begin position="144"/>
        <end position="155"/>
    </location>
</feature>
<feature type="region of interest" description="Disordered" evidence="1">
    <location>
        <begin position="109"/>
        <end position="164"/>
    </location>
</feature>
<keyword evidence="3" id="KW-1185">Reference proteome</keyword>
<name>A0A4R0RZ12_9APHY</name>
<organism evidence="2 3">
    <name type="scientific">Steccherinum ochraceum</name>
    <dbReference type="NCBI Taxonomy" id="92696"/>
    <lineage>
        <taxon>Eukaryota</taxon>
        <taxon>Fungi</taxon>
        <taxon>Dikarya</taxon>
        <taxon>Basidiomycota</taxon>
        <taxon>Agaricomycotina</taxon>
        <taxon>Agaricomycetes</taxon>
        <taxon>Polyporales</taxon>
        <taxon>Steccherinaceae</taxon>
        <taxon>Steccherinum</taxon>
    </lineage>
</organism>
<dbReference type="STRING" id="92696.A0A4R0RZ12"/>
<dbReference type="Proteomes" id="UP000292702">
    <property type="component" value="Unassembled WGS sequence"/>
</dbReference>
<evidence type="ECO:0000313" key="3">
    <source>
        <dbReference type="Proteomes" id="UP000292702"/>
    </source>
</evidence>
<evidence type="ECO:0000256" key="1">
    <source>
        <dbReference type="SAM" id="MobiDB-lite"/>
    </source>
</evidence>